<name>A0A857N6P6_9BACT</name>
<evidence type="ECO:0000256" key="6">
    <source>
        <dbReference type="ARBA" id="ARBA00048573"/>
    </source>
</evidence>
<dbReference type="EC" id="6.1.1.6" evidence="7"/>
<evidence type="ECO:0000256" key="7">
    <source>
        <dbReference type="HAMAP-Rule" id="MF_00252"/>
    </source>
</evidence>
<keyword evidence="2 7" id="KW-0479">Metal-binding</keyword>
<comment type="caution">
    <text evidence="7">Lacks conserved residue(s) required for the propagation of feature annotation.</text>
</comment>
<dbReference type="Proteomes" id="UP000463983">
    <property type="component" value="Chromosome"/>
</dbReference>
<proteinExistence type="inferred from homology"/>
<dbReference type="InterPro" id="IPR004365">
    <property type="entry name" value="NA-bd_OB_tRNA"/>
</dbReference>
<dbReference type="Gene3D" id="2.40.50.140">
    <property type="entry name" value="Nucleic acid-binding proteins"/>
    <property type="match status" value="1"/>
</dbReference>
<keyword evidence="3 7" id="KW-0547">Nucleotide-binding</keyword>
<keyword evidence="7" id="KW-0648">Protein biosynthesis</keyword>
<feature type="domain" description="Aminoacyl-transfer RNA synthetases class-II family profile" evidence="9">
    <location>
        <begin position="166"/>
        <end position="483"/>
    </location>
</feature>
<evidence type="ECO:0000256" key="2">
    <source>
        <dbReference type="ARBA" id="ARBA00022723"/>
    </source>
</evidence>
<comment type="similarity">
    <text evidence="7">Belongs to the class-II aminoacyl-tRNA synthetase family.</text>
</comment>
<evidence type="ECO:0000256" key="8">
    <source>
        <dbReference type="RuleBase" id="RU000336"/>
    </source>
</evidence>
<dbReference type="InterPro" id="IPR044136">
    <property type="entry name" value="Lys-tRNA-ligase_II_N"/>
</dbReference>
<dbReference type="RefSeq" id="WP_161931432.1">
    <property type="nucleotide sequence ID" value="NZ_CP047901.1"/>
</dbReference>
<dbReference type="InterPro" id="IPR004364">
    <property type="entry name" value="Aa-tRNA-synt_II"/>
</dbReference>
<dbReference type="PANTHER" id="PTHR42918">
    <property type="entry name" value="LYSYL-TRNA SYNTHETASE"/>
    <property type="match status" value="1"/>
</dbReference>
<dbReference type="SUPFAM" id="SSF55681">
    <property type="entry name" value="Class II aaRS and biotin synthetases"/>
    <property type="match status" value="1"/>
</dbReference>
<evidence type="ECO:0000313" key="10">
    <source>
        <dbReference type="EMBL" id="QHO63023.1"/>
    </source>
</evidence>
<evidence type="ECO:0000259" key="9">
    <source>
        <dbReference type="PROSITE" id="PS50862"/>
    </source>
</evidence>
<dbReference type="InterPro" id="IPR006195">
    <property type="entry name" value="aa-tRNA-synth_II"/>
</dbReference>
<dbReference type="CDD" id="cd00775">
    <property type="entry name" value="LysRS_core"/>
    <property type="match status" value="1"/>
</dbReference>
<keyword evidence="5 7" id="KW-0030">Aminoacyl-tRNA synthetase</keyword>
<dbReference type="PRINTS" id="PR00982">
    <property type="entry name" value="TRNASYNTHLYS"/>
</dbReference>
<dbReference type="InterPro" id="IPR002313">
    <property type="entry name" value="Lys-tRNA-ligase_II"/>
</dbReference>
<comment type="subcellular location">
    <subcellularLocation>
        <location evidence="7">Cytoplasm</location>
    </subcellularLocation>
</comment>
<accession>A0A857N6P6</accession>
<dbReference type="PROSITE" id="PS50862">
    <property type="entry name" value="AA_TRNA_LIGASE_II"/>
    <property type="match status" value="1"/>
</dbReference>
<evidence type="ECO:0000313" key="11">
    <source>
        <dbReference type="Proteomes" id="UP000463983"/>
    </source>
</evidence>
<dbReference type="KEGG" id="caqa:MICH65_0042"/>
<dbReference type="EMBL" id="CP047901">
    <property type="protein sequence ID" value="QHO63023.1"/>
    <property type="molecule type" value="Genomic_DNA"/>
</dbReference>
<dbReference type="Pfam" id="PF00152">
    <property type="entry name" value="tRNA-synt_2"/>
    <property type="match status" value="1"/>
</dbReference>
<dbReference type="InterPro" id="IPR018149">
    <property type="entry name" value="Lys-tRNA-synth_II_C"/>
</dbReference>
<dbReference type="SUPFAM" id="SSF50249">
    <property type="entry name" value="Nucleic acid-binding proteins"/>
    <property type="match status" value="1"/>
</dbReference>
<dbReference type="NCBIfam" id="TIGR00499">
    <property type="entry name" value="lysS_bact"/>
    <property type="match status" value="1"/>
</dbReference>
<evidence type="ECO:0000256" key="4">
    <source>
        <dbReference type="ARBA" id="ARBA00022840"/>
    </source>
</evidence>
<dbReference type="GO" id="GO:0005829">
    <property type="term" value="C:cytosol"/>
    <property type="evidence" value="ECO:0007669"/>
    <property type="project" value="TreeGrafter"/>
</dbReference>
<keyword evidence="7 8" id="KW-0460">Magnesium</keyword>
<keyword evidence="4 7" id="KW-0067">ATP-binding</keyword>
<dbReference type="InterPro" id="IPR045864">
    <property type="entry name" value="aa-tRNA-synth_II/BPL/LPL"/>
</dbReference>
<comment type="subunit">
    <text evidence="7">Homodimer.</text>
</comment>
<reference evidence="11" key="1">
    <citation type="journal article" date="2020" name="Microorganisms">
        <title>Complete Genome of a Member of a New Bacterial Lineage in the Microgenomates Group Reveals an Unusual Nucleotide Composition Disparity Between Two Strands of DNA and Limited Metabolic Potential.</title>
        <authorList>
            <person name="Kadnikov V.V."/>
            <person name="Mardanov A.V."/>
            <person name="Beletsky A.V."/>
            <person name="Karnachuk O.V."/>
            <person name="Ravin N.V."/>
        </authorList>
    </citation>
    <scope>NUCLEOTIDE SEQUENCE [LARGE SCALE GENOMIC DNA]</scope>
</reference>
<dbReference type="CDD" id="cd04322">
    <property type="entry name" value="LysRS_N"/>
    <property type="match status" value="1"/>
</dbReference>
<protein>
    <recommendedName>
        <fullName evidence="7">Lysine--tRNA ligase</fullName>
        <ecNumber evidence="7">6.1.1.6</ecNumber>
    </recommendedName>
    <alternativeName>
        <fullName evidence="7">Lysyl-tRNA synthetase</fullName>
        <shortName evidence="7">LysRS</shortName>
    </alternativeName>
</protein>
<dbReference type="Pfam" id="PF01336">
    <property type="entry name" value="tRNA_anti-codon"/>
    <property type="match status" value="1"/>
</dbReference>
<dbReference type="PANTHER" id="PTHR42918:SF15">
    <property type="entry name" value="LYSINE--TRNA LIGASE, CHLOROPLASTIC_MITOCHONDRIAL"/>
    <property type="match status" value="1"/>
</dbReference>
<gene>
    <name evidence="7" type="primary">lysS</name>
    <name evidence="10" type="ORF">MICH65_0042</name>
</gene>
<evidence type="ECO:0000256" key="1">
    <source>
        <dbReference type="ARBA" id="ARBA00022598"/>
    </source>
</evidence>
<dbReference type="GO" id="GO:0004824">
    <property type="term" value="F:lysine-tRNA ligase activity"/>
    <property type="evidence" value="ECO:0007669"/>
    <property type="project" value="UniProtKB-UniRule"/>
</dbReference>
<comment type="cofactor">
    <cofactor evidence="7 8">
        <name>Mg(2+)</name>
        <dbReference type="ChEBI" id="CHEBI:18420"/>
    </cofactor>
    <text evidence="7 8">Binds 3 Mg(2+) ions per subunit.</text>
</comment>
<dbReference type="GO" id="GO:0000287">
    <property type="term" value="F:magnesium ion binding"/>
    <property type="evidence" value="ECO:0007669"/>
    <property type="project" value="UniProtKB-UniRule"/>
</dbReference>
<organism evidence="10 11">
    <name type="scientific">Candidatus Chazhemtobacterium aquaticus</name>
    <dbReference type="NCBI Taxonomy" id="2715735"/>
    <lineage>
        <taxon>Bacteria</taxon>
        <taxon>Candidatus Chazhemtobacteraceae</taxon>
        <taxon>Candidatus Chazhemtobacterium</taxon>
    </lineage>
</organism>
<dbReference type="GO" id="GO:0006430">
    <property type="term" value="P:lysyl-tRNA aminoacylation"/>
    <property type="evidence" value="ECO:0007669"/>
    <property type="project" value="UniProtKB-UniRule"/>
</dbReference>
<keyword evidence="1 7" id="KW-0436">Ligase</keyword>
<dbReference type="GO" id="GO:0000049">
    <property type="term" value="F:tRNA binding"/>
    <property type="evidence" value="ECO:0007669"/>
    <property type="project" value="TreeGrafter"/>
</dbReference>
<keyword evidence="7" id="KW-0963">Cytoplasm</keyword>
<evidence type="ECO:0000256" key="5">
    <source>
        <dbReference type="ARBA" id="ARBA00023146"/>
    </source>
</evidence>
<sequence>MAGRLSGIREQRIEKIKQLKELGVDPYIGKTERTDVIAEAREKEGEKVKVVGRVMAIRGHGGLIFMDLRDESGQMQLVIKKDNVSEREWMIQELVDIGDFVQAGGGVFKTKAGEISVEVKVFGLLSKAVRPLPSSWHGFKDVEERYRQRYVDLILNPEVRKVFDARTRMVRFLRQFMDKKGFMEVETPVLQPIYGGATARPFKTFHNALKSEFYLRIADELYLKRLIVGGYEKVYEIAKDFRNEGIDRQHNPEFTMMEFYWAYANYEDLMKLSEEMLGGAVKEVTGKYKIEYQGKKIDFSPGWERITFRDLVFRDTKIDIDEVKDEKGLREMIKSRGLKVELEEVEGYANVLDELYKEYCRPKMTGPVFLIDHPYEMKPLAKRKSGDPSKVASVALVVAGFEIFNAYNELNDPQDQRERWEEEKKLLEAGFKEAQMLDEDYIRALEYGMPPTAGWGMGIDRFTAIVTNQPNLKDTIIFPTLRPER</sequence>
<feature type="binding site" evidence="7">
    <location>
        <position position="402"/>
    </location>
    <ligand>
        <name>Mg(2+)</name>
        <dbReference type="ChEBI" id="CHEBI:18420"/>
        <label>2</label>
    </ligand>
</feature>
<keyword evidence="11" id="KW-1185">Reference proteome</keyword>
<dbReference type="AlphaFoldDB" id="A0A857N6P6"/>
<dbReference type="InterPro" id="IPR012340">
    <property type="entry name" value="NA-bd_OB-fold"/>
</dbReference>
<dbReference type="HAMAP" id="MF_00252">
    <property type="entry name" value="Lys_tRNA_synth_class2"/>
    <property type="match status" value="1"/>
</dbReference>
<dbReference type="NCBIfam" id="NF001756">
    <property type="entry name" value="PRK00484.1"/>
    <property type="match status" value="1"/>
</dbReference>
<dbReference type="Gene3D" id="3.30.930.10">
    <property type="entry name" value="Bira Bifunctional Protein, Domain 2"/>
    <property type="match status" value="1"/>
</dbReference>
<feature type="binding site" evidence="7">
    <location>
        <position position="402"/>
    </location>
    <ligand>
        <name>Mg(2+)</name>
        <dbReference type="ChEBI" id="CHEBI:18420"/>
        <label>1</label>
    </ligand>
</feature>
<dbReference type="GO" id="GO:0005524">
    <property type="term" value="F:ATP binding"/>
    <property type="evidence" value="ECO:0007669"/>
    <property type="project" value="UniProtKB-UniRule"/>
</dbReference>
<comment type="catalytic activity">
    <reaction evidence="6 7 8">
        <text>tRNA(Lys) + L-lysine + ATP = L-lysyl-tRNA(Lys) + AMP + diphosphate</text>
        <dbReference type="Rhea" id="RHEA:20792"/>
        <dbReference type="Rhea" id="RHEA-COMP:9696"/>
        <dbReference type="Rhea" id="RHEA-COMP:9697"/>
        <dbReference type="ChEBI" id="CHEBI:30616"/>
        <dbReference type="ChEBI" id="CHEBI:32551"/>
        <dbReference type="ChEBI" id="CHEBI:33019"/>
        <dbReference type="ChEBI" id="CHEBI:78442"/>
        <dbReference type="ChEBI" id="CHEBI:78529"/>
        <dbReference type="ChEBI" id="CHEBI:456215"/>
        <dbReference type="EC" id="6.1.1.6"/>
    </reaction>
</comment>
<evidence type="ECO:0000256" key="3">
    <source>
        <dbReference type="ARBA" id="ARBA00022741"/>
    </source>
</evidence>